<organism evidence="2 3">
    <name type="scientific">Ammonicoccus fulvus</name>
    <dbReference type="NCBI Taxonomy" id="3138240"/>
    <lineage>
        <taxon>Bacteria</taxon>
        <taxon>Bacillati</taxon>
        <taxon>Actinomycetota</taxon>
        <taxon>Actinomycetes</taxon>
        <taxon>Propionibacteriales</taxon>
        <taxon>Propionibacteriaceae</taxon>
        <taxon>Ammonicoccus</taxon>
    </lineage>
</organism>
<dbReference type="GO" id="GO:0016787">
    <property type="term" value="F:hydrolase activity"/>
    <property type="evidence" value="ECO:0007669"/>
    <property type="project" value="UniProtKB-KW"/>
</dbReference>
<name>A0ABZ3FSP3_9ACTN</name>
<gene>
    <name evidence="2" type="ORF">AADG42_17850</name>
</gene>
<dbReference type="InterPro" id="IPR036514">
    <property type="entry name" value="SGNH_hydro_sf"/>
</dbReference>
<dbReference type="InterPro" id="IPR013830">
    <property type="entry name" value="SGNH_hydro"/>
</dbReference>
<keyword evidence="3" id="KW-1185">Reference proteome</keyword>
<keyword evidence="2" id="KW-0378">Hydrolase</keyword>
<evidence type="ECO:0000313" key="3">
    <source>
        <dbReference type="Proteomes" id="UP001442841"/>
    </source>
</evidence>
<sequence length="173" mass="17712">MSGGTMVVIGDGYAAEASWPDSVAAEFGMRVHNMAQGGMGYRTAPRWCDVAPCTSIRGSVTKIAASAPSLVVLAAGEADGDQGLAESAAATLEELHAALPTATIVVMSPTTDRATTPAWLERHAEQLKEAASESGATWLDVTPITSGSAAFEAGSLTPRANVQVAAALERALR</sequence>
<dbReference type="SUPFAM" id="SSF52266">
    <property type="entry name" value="SGNH hydrolase"/>
    <property type="match status" value="1"/>
</dbReference>
<dbReference type="Proteomes" id="UP001442841">
    <property type="component" value="Chromosome"/>
</dbReference>
<dbReference type="RefSeq" id="WP_425310536.1">
    <property type="nucleotide sequence ID" value="NZ_CP154795.1"/>
</dbReference>
<evidence type="ECO:0000259" key="1">
    <source>
        <dbReference type="Pfam" id="PF13472"/>
    </source>
</evidence>
<proteinExistence type="predicted"/>
<feature type="domain" description="SGNH hydrolase-type esterase" evidence="1">
    <location>
        <begin position="11"/>
        <end position="149"/>
    </location>
</feature>
<dbReference type="EC" id="3.1.-.-" evidence="2"/>
<dbReference type="Gene3D" id="3.40.50.1110">
    <property type="entry name" value="SGNH hydrolase"/>
    <property type="match status" value="1"/>
</dbReference>
<protein>
    <submittedName>
        <fullName evidence="2">SGNH/GDSL hydrolase family protein</fullName>
        <ecNumber evidence="2">3.1.-.-</ecNumber>
    </submittedName>
</protein>
<evidence type="ECO:0000313" key="2">
    <source>
        <dbReference type="EMBL" id="XAN09098.1"/>
    </source>
</evidence>
<dbReference type="EMBL" id="CP154795">
    <property type="protein sequence ID" value="XAN09098.1"/>
    <property type="molecule type" value="Genomic_DNA"/>
</dbReference>
<reference evidence="2 3" key="1">
    <citation type="submission" date="2024-04" db="EMBL/GenBank/DDBJ databases">
        <title>Isolation of an actinomycete strain from pig manure.</title>
        <authorList>
            <person name="Gong T."/>
            <person name="Yu Z."/>
            <person name="An M."/>
            <person name="Wei C."/>
            <person name="Yang W."/>
            <person name="Liu L."/>
        </authorList>
    </citation>
    <scope>NUCLEOTIDE SEQUENCE [LARGE SCALE GENOMIC DNA]</scope>
    <source>
        <strain evidence="2 3">ZF39</strain>
    </source>
</reference>
<accession>A0ABZ3FSP3</accession>
<dbReference type="Pfam" id="PF13472">
    <property type="entry name" value="Lipase_GDSL_2"/>
    <property type="match status" value="1"/>
</dbReference>